<dbReference type="EMBL" id="BMGL01000004">
    <property type="protein sequence ID" value="GGE08138.1"/>
    <property type="molecule type" value="Genomic_DNA"/>
</dbReference>
<dbReference type="RefSeq" id="WP_188405406.1">
    <property type="nucleotide sequence ID" value="NZ_BMGL01000004.1"/>
</dbReference>
<dbReference type="InterPro" id="IPR046342">
    <property type="entry name" value="CBS_dom_sf"/>
</dbReference>
<evidence type="ECO:0000313" key="2">
    <source>
        <dbReference type="Proteomes" id="UP000599688"/>
    </source>
</evidence>
<name>A0A916ZQR4_9FLAO</name>
<dbReference type="AlphaFoldDB" id="A0A916ZQR4"/>
<protein>
    <recommendedName>
        <fullName evidence="3">CBS domain-containing protein</fullName>
    </recommendedName>
</protein>
<proteinExistence type="predicted"/>
<evidence type="ECO:0008006" key="3">
    <source>
        <dbReference type="Google" id="ProtNLM"/>
    </source>
</evidence>
<evidence type="ECO:0000313" key="1">
    <source>
        <dbReference type="EMBL" id="GGE08138.1"/>
    </source>
</evidence>
<gene>
    <name evidence="1" type="ORF">GCM10010831_07110</name>
</gene>
<accession>A0A916ZQR4</accession>
<sequence length="221" mass="25939">MKAQEIYQFVEHEFANTTTSTSIRRCLKLLEKEQLKCIAVLDNNIYLGSIHIEDLEGLDIQSKIENYPYLLRNCSLHKQTGTLDFLRKFAEQETDQILLVNESNEVEGSLSLFDFFAYLRETPFLAFSGEEIMLQKKREDFTYAEIAQIIESNQAKLLGIFTQFVDTEYIQVSVRIDHNGMNEILQSLRRYGYDIISLHKEDKLTEKLKDYSDYFNKFLNI</sequence>
<keyword evidence="2" id="KW-1185">Reference proteome</keyword>
<organism evidence="1 2">
    <name type="scientific">Psychroflexus salis</name>
    <dbReference type="NCBI Taxonomy" id="1526574"/>
    <lineage>
        <taxon>Bacteria</taxon>
        <taxon>Pseudomonadati</taxon>
        <taxon>Bacteroidota</taxon>
        <taxon>Flavobacteriia</taxon>
        <taxon>Flavobacteriales</taxon>
        <taxon>Flavobacteriaceae</taxon>
        <taxon>Psychroflexus</taxon>
    </lineage>
</organism>
<reference evidence="1 2" key="1">
    <citation type="journal article" date="2014" name="Int. J. Syst. Evol. Microbiol.">
        <title>Complete genome sequence of Corynebacterium casei LMG S-19264T (=DSM 44701T), isolated from a smear-ripened cheese.</title>
        <authorList>
            <consortium name="US DOE Joint Genome Institute (JGI-PGF)"/>
            <person name="Walter F."/>
            <person name="Albersmeier A."/>
            <person name="Kalinowski J."/>
            <person name="Ruckert C."/>
        </authorList>
    </citation>
    <scope>NUCLEOTIDE SEQUENCE [LARGE SCALE GENOMIC DNA]</scope>
    <source>
        <strain evidence="1 2">CGMCC 1.12925</strain>
    </source>
</reference>
<dbReference type="SUPFAM" id="SSF54631">
    <property type="entry name" value="CBS-domain pair"/>
    <property type="match status" value="1"/>
</dbReference>
<dbReference type="Gene3D" id="3.10.580.10">
    <property type="entry name" value="CBS-domain"/>
    <property type="match status" value="1"/>
</dbReference>
<dbReference type="Proteomes" id="UP000599688">
    <property type="component" value="Unassembled WGS sequence"/>
</dbReference>
<comment type="caution">
    <text evidence="1">The sequence shown here is derived from an EMBL/GenBank/DDBJ whole genome shotgun (WGS) entry which is preliminary data.</text>
</comment>